<evidence type="ECO:0008006" key="2">
    <source>
        <dbReference type="Google" id="ProtNLM"/>
    </source>
</evidence>
<dbReference type="AlphaFoldDB" id="A0A3B0REK6"/>
<proteinExistence type="predicted"/>
<name>A0A3B0REK6_9ZZZZ</name>
<reference evidence="1" key="1">
    <citation type="submission" date="2018-06" db="EMBL/GenBank/DDBJ databases">
        <authorList>
            <person name="Zhirakovskaya E."/>
        </authorList>
    </citation>
    <scope>NUCLEOTIDE SEQUENCE</scope>
</reference>
<protein>
    <recommendedName>
        <fullName evidence="2">DUF1269 domain-containing protein</fullName>
    </recommendedName>
</protein>
<sequence>MEQIGPLQLLVIGFADPQLDGSILSELVSASDSGTIRIVDVLGVYKDEAGNVAAAQMSDLTQDEAMTYGAWIGALIGLGAGGVDGAEIGALAGAMSALDEYEYGLDAEAVATIAQDIPAGGAAMLAIIEHTWAIGFRNAMRDSGGVLIAQDFLSPEALIALGAGA</sequence>
<accession>A0A3B0REK6</accession>
<evidence type="ECO:0000313" key="1">
    <source>
        <dbReference type="EMBL" id="VAV90127.1"/>
    </source>
</evidence>
<dbReference type="InterPro" id="IPR009200">
    <property type="entry name" value="DUF1269_membrane"/>
</dbReference>
<organism evidence="1">
    <name type="scientific">hydrothermal vent metagenome</name>
    <dbReference type="NCBI Taxonomy" id="652676"/>
    <lineage>
        <taxon>unclassified sequences</taxon>
        <taxon>metagenomes</taxon>
        <taxon>ecological metagenomes</taxon>
    </lineage>
</organism>
<dbReference type="EMBL" id="UOEI01000031">
    <property type="protein sequence ID" value="VAV90127.1"/>
    <property type="molecule type" value="Genomic_DNA"/>
</dbReference>
<dbReference type="Pfam" id="PF06897">
    <property type="entry name" value="DUF1269"/>
    <property type="match status" value="1"/>
</dbReference>
<gene>
    <name evidence="1" type="ORF">MNBD_ACTINO01-651</name>
</gene>